<feature type="compositionally biased region" description="Acidic residues" evidence="2">
    <location>
        <begin position="247"/>
        <end position="268"/>
    </location>
</feature>
<reference evidence="4" key="1">
    <citation type="journal article" date="2019" name="Int. J. Syst. Evol. Microbiol.">
        <title>The Global Catalogue of Microorganisms (GCM) 10K type strain sequencing project: providing services to taxonomists for standard genome sequencing and annotation.</title>
        <authorList>
            <consortium name="The Broad Institute Genomics Platform"/>
            <consortium name="The Broad Institute Genome Sequencing Center for Infectious Disease"/>
            <person name="Wu L."/>
            <person name="Ma J."/>
        </authorList>
    </citation>
    <scope>NUCLEOTIDE SEQUENCE [LARGE SCALE GENOMIC DNA]</scope>
    <source>
        <strain evidence="4">CGMCC 4.7192</strain>
    </source>
</reference>
<feature type="compositionally biased region" description="Acidic residues" evidence="2">
    <location>
        <begin position="172"/>
        <end position="183"/>
    </location>
</feature>
<feature type="compositionally biased region" description="Polar residues" evidence="2">
    <location>
        <begin position="95"/>
        <end position="104"/>
    </location>
</feature>
<dbReference type="Proteomes" id="UP001597294">
    <property type="component" value="Unassembled WGS sequence"/>
</dbReference>
<evidence type="ECO:0000313" key="3">
    <source>
        <dbReference type="EMBL" id="MFD2204235.1"/>
    </source>
</evidence>
<evidence type="ECO:0000256" key="2">
    <source>
        <dbReference type="SAM" id="MobiDB-lite"/>
    </source>
</evidence>
<gene>
    <name evidence="3" type="ORF">ACFSKO_01355</name>
</gene>
<feature type="compositionally biased region" description="Basic and acidic residues" evidence="2">
    <location>
        <begin position="277"/>
        <end position="298"/>
    </location>
</feature>
<organism evidence="3 4">
    <name type="scientific">Kiloniella antarctica</name>
    <dbReference type="NCBI Taxonomy" id="1550907"/>
    <lineage>
        <taxon>Bacteria</taxon>
        <taxon>Pseudomonadati</taxon>
        <taxon>Pseudomonadota</taxon>
        <taxon>Alphaproteobacteria</taxon>
        <taxon>Rhodospirillales</taxon>
        <taxon>Kiloniellaceae</taxon>
        <taxon>Kiloniella</taxon>
    </lineage>
</organism>
<comment type="caution">
    <text evidence="3">The sequence shown here is derived from an EMBL/GenBank/DDBJ whole genome shotgun (WGS) entry which is preliminary data.</text>
</comment>
<feature type="region of interest" description="Disordered" evidence="2">
    <location>
        <begin position="95"/>
        <end position="338"/>
    </location>
</feature>
<feature type="compositionally biased region" description="Acidic residues" evidence="2">
    <location>
        <begin position="190"/>
        <end position="208"/>
    </location>
</feature>
<sequence length="352" mass="38779">MSDLEELRQRVEAAEENFGLIADQQKGYSQRLIALLNVTEQKDQAIGKLENENEQLRSMLFSLLQAIEKGDTSNTLQDMDVRISAMTSQTVDIANESPAQNLTLSAPDDEPTQEVEALEDNSEDDSFKEKNEEELLSDQAGQQNTDSDSSEDEGEMEDEEVGELPLPVESSPEAEEALPDDTVLESTGLENEELSESEIPDDSEDDLIAEIAESLELALPDEEPESEDETSPDESIIEDFVISDSESAPETEQSTEEDILEGLEDPLEDALLADGAKNTDKKETQKEITEPEDIKADDPGVDDTETEGNSIQDTDIDAFLDENANEDETAPASPEIEDIMERISKQALSQND</sequence>
<evidence type="ECO:0000256" key="1">
    <source>
        <dbReference type="SAM" id="Coils"/>
    </source>
</evidence>
<feature type="coiled-coil region" evidence="1">
    <location>
        <begin position="4"/>
        <end position="66"/>
    </location>
</feature>
<dbReference type="EMBL" id="JBHUII010000001">
    <property type="protein sequence ID" value="MFD2204235.1"/>
    <property type="molecule type" value="Genomic_DNA"/>
</dbReference>
<proteinExistence type="predicted"/>
<name>A0ABW5BH86_9PROT</name>
<feature type="compositionally biased region" description="Acidic residues" evidence="2">
    <location>
        <begin position="219"/>
        <end position="237"/>
    </location>
</feature>
<evidence type="ECO:0000313" key="4">
    <source>
        <dbReference type="Proteomes" id="UP001597294"/>
    </source>
</evidence>
<keyword evidence="4" id="KW-1185">Reference proteome</keyword>
<feature type="compositionally biased region" description="Acidic residues" evidence="2">
    <location>
        <begin position="148"/>
        <end position="162"/>
    </location>
</feature>
<protein>
    <submittedName>
        <fullName evidence="3">Uncharacterized protein</fullName>
    </submittedName>
</protein>
<dbReference type="RefSeq" id="WP_380247601.1">
    <property type="nucleotide sequence ID" value="NZ_JBHUII010000001.1"/>
</dbReference>
<keyword evidence="1" id="KW-0175">Coiled coil</keyword>
<accession>A0ABW5BH86</accession>
<feature type="compositionally biased region" description="Acidic residues" evidence="2">
    <location>
        <begin position="314"/>
        <end position="329"/>
    </location>
</feature>
<feature type="compositionally biased region" description="Acidic residues" evidence="2">
    <location>
        <begin position="107"/>
        <end position="124"/>
    </location>
</feature>